<reference evidence="3 4" key="1">
    <citation type="submission" date="2018-02" db="EMBL/GenBank/DDBJ databases">
        <authorList>
            <person name="Holder M.E."/>
            <person name="Ajami N.J."/>
            <person name="Petrosino J.F."/>
        </authorList>
    </citation>
    <scope>NUCLEOTIDE SEQUENCE [LARGE SCALE GENOMIC DNA]</scope>
    <source>
        <strain evidence="3 4">ATCC 33285</strain>
    </source>
</reference>
<dbReference type="PANTHER" id="PTHR10953:SF102">
    <property type="entry name" value="ADENYLYLTRANSFERASE AND SULFURTRANSFERASE MOCS3"/>
    <property type="match status" value="1"/>
</dbReference>
<dbReference type="RefSeq" id="WP_106040231.1">
    <property type="nucleotide sequence ID" value="NZ_CALHZC010000011.1"/>
</dbReference>
<dbReference type="Gene3D" id="3.40.50.720">
    <property type="entry name" value="NAD(P)-binding Rossmann-like Domain"/>
    <property type="match status" value="1"/>
</dbReference>
<evidence type="ECO:0000313" key="3">
    <source>
        <dbReference type="EMBL" id="AVM51848.1"/>
    </source>
</evidence>
<name>A0ABN5IH24_9BACE</name>
<dbReference type="InterPro" id="IPR035985">
    <property type="entry name" value="Ubiquitin-activating_enz"/>
</dbReference>
<keyword evidence="1" id="KW-0472">Membrane</keyword>
<keyword evidence="4" id="KW-1185">Reference proteome</keyword>
<dbReference type="InterPro" id="IPR000594">
    <property type="entry name" value="ThiF_NAD_FAD-bd"/>
</dbReference>
<evidence type="ECO:0000259" key="2">
    <source>
        <dbReference type="Pfam" id="PF00899"/>
    </source>
</evidence>
<feature type="transmembrane region" description="Helical" evidence="1">
    <location>
        <begin position="26"/>
        <end position="53"/>
    </location>
</feature>
<protein>
    <submittedName>
        <fullName evidence="3">Molybdopterin biosynthesis protein</fullName>
    </submittedName>
</protein>
<dbReference type="Pfam" id="PF00899">
    <property type="entry name" value="ThiF"/>
    <property type="match status" value="1"/>
</dbReference>
<sequence>MGRYDRQISLPELGESGQQKLSNAKVLIVGVGGLGSPIALYLAGAGVGVLGLVDDDVVSISNLQRQVLYSESEVGQPKVVCAARRLQALNSSVEVRPFSFRLDKENAAALIDDYDLVVDGCDNFATRYLLNDTCIALGKPYVYGAIQGFEGQVSVFGCGECCKTYRDLYPDEEEALLMSTFDKSVVGVTPAIVGSVEANEALKLICGYGEPLIGRLWTIDLRTMQSYILSL</sequence>
<proteinExistence type="predicted"/>
<dbReference type="Proteomes" id="UP000238304">
    <property type="component" value="Chromosome"/>
</dbReference>
<dbReference type="InterPro" id="IPR045886">
    <property type="entry name" value="ThiF/MoeB/HesA"/>
</dbReference>
<dbReference type="EMBL" id="CP027231">
    <property type="protein sequence ID" value="AVM51848.1"/>
    <property type="molecule type" value="Genomic_DNA"/>
</dbReference>
<evidence type="ECO:0000256" key="1">
    <source>
        <dbReference type="SAM" id="Phobius"/>
    </source>
</evidence>
<evidence type="ECO:0000313" key="4">
    <source>
        <dbReference type="Proteomes" id="UP000238304"/>
    </source>
</evidence>
<keyword evidence="1" id="KW-1133">Transmembrane helix</keyword>
<keyword evidence="1" id="KW-0812">Transmembrane</keyword>
<accession>A0ABN5IH24</accession>
<feature type="domain" description="THIF-type NAD/FAD binding fold" evidence="2">
    <location>
        <begin position="4"/>
        <end position="225"/>
    </location>
</feature>
<gene>
    <name evidence="3" type="ORF">C4H11_01725</name>
</gene>
<dbReference type="PANTHER" id="PTHR10953">
    <property type="entry name" value="UBIQUITIN-ACTIVATING ENZYME E1"/>
    <property type="match status" value="1"/>
</dbReference>
<dbReference type="SUPFAM" id="SSF69572">
    <property type="entry name" value="Activating enzymes of the ubiquitin-like proteins"/>
    <property type="match status" value="1"/>
</dbReference>
<dbReference type="CDD" id="cd00757">
    <property type="entry name" value="ThiF_MoeB_HesA_family"/>
    <property type="match status" value="1"/>
</dbReference>
<organism evidence="3 4">
    <name type="scientific">Bacteroides zoogleoformans</name>
    <dbReference type="NCBI Taxonomy" id="28119"/>
    <lineage>
        <taxon>Bacteria</taxon>
        <taxon>Pseudomonadati</taxon>
        <taxon>Bacteroidota</taxon>
        <taxon>Bacteroidia</taxon>
        <taxon>Bacteroidales</taxon>
        <taxon>Bacteroidaceae</taxon>
        <taxon>Bacteroides</taxon>
    </lineage>
</organism>